<reference evidence="1 2" key="1">
    <citation type="submission" date="2019-03" db="EMBL/GenBank/DDBJ databases">
        <title>Genomic Encyclopedia of Type Strains, Phase III (KMG-III): the genomes of soil and plant-associated and newly described type strains.</title>
        <authorList>
            <person name="Whitman W."/>
        </authorList>
    </citation>
    <scope>NUCLEOTIDE SEQUENCE [LARGE SCALE GENOMIC DNA]</scope>
    <source>
        <strain evidence="1 2">CGMCC 1.12801</strain>
    </source>
</reference>
<evidence type="ECO:0000313" key="1">
    <source>
        <dbReference type="EMBL" id="TDS13277.1"/>
    </source>
</evidence>
<keyword evidence="2" id="KW-1185">Reference proteome</keyword>
<gene>
    <name evidence="1" type="ORF">B0I21_105413</name>
</gene>
<sequence length="35" mass="4231">MFSFVYNLTLNIEETPDIKCNIYVYFYFTPLFVGK</sequence>
<protein>
    <submittedName>
        <fullName evidence="1">Uncharacterized protein</fullName>
    </submittedName>
</protein>
<dbReference type="EMBL" id="SNZV01000005">
    <property type="protein sequence ID" value="TDS13277.1"/>
    <property type="molecule type" value="Genomic_DNA"/>
</dbReference>
<proteinExistence type="predicted"/>
<dbReference type="Proteomes" id="UP000294752">
    <property type="component" value="Unassembled WGS sequence"/>
</dbReference>
<evidence type="ECO:0000313" key="2">
    <source>
        <dbReference type="Proteomes" id="UP000294752"/>
    </source>
</evidence>
<organism evidence="1 2">
    <name type="scientific">Sphingobacterium paludis</name>
    <dbReference type="NCBI Taxonomy" id="1476465"/>
    <lineage>
        <taxon>Bacteria</taxon>
        <taxon>Pseudomonadati</taxon>
        <taxon>Bacteroidota</taxon>
        <taxon>Sphingobacteriia</taxon>
        <taxon>Sphingobacteriales</taxon>
        <taxon>Sphingobacteriaceae</taxon>
        <taxon>Sphingobacterium</taxon>
    </lineage>
</organism>
<accession>A0A4R7CZ87</accession>
<name>A0A4R7CZ87_9SPHI</name>
<dbReference type="AlphaFoldDB" id="A0A4R7CZ87"/>
<comment type="caution">
    <text evidence="1">The sequence shown here is derived from an EMBL/GenBank/DDBJ whole genome shotgun (WGS) entry which is preliminary data.</text>
</comment>